<dbReference type="SMART" id="SM00202">
    <property type="entry name" value="SR"/>
    <property type="match status" value="6"/>
</dbReference>
<feature type="compositionally biased region" description="Polar residues" evidence="11">
    <location>
        <begin position="798"/>
        <end position="812"/>
    </location>
</feature>
<dbReference type="InParanoid" id="A0A7M7PS16"/>
<evidence type="ECO:0000256" key="9">
    <source>
        <dbReference type="ARBA" id="ARBA00023180"/>
    </source>
</evidence>
<organism evidence="15 16">
    <name type="scientific">Strongylocentrotus purpuratus</name>
    <name type="common">Purple sea urchin</name>
    <dbReference type="NCBI Taxonomy" id="7668"/>
    <lineage>
        <taxon>Eukaryota</taxon>
        <taxon>Metazoa</taxon>
        <taxon>Echinodermata</taxon>
        <taxon>Eleutherozoa</taxon>
        <taxon>Echinozoa</taxon>
        <taxon>Echinoidea</taxon>
        <taxon>Euechinoidea</taxon>
        <taxon>Echinacea</taxon>
        <taxon>Camarodonta</taxon>
        <taxon>Echinidea</taxon>
        <taxon>Strongylocentrotidae</taxon>
        <taxon>Strongylocentrotus</taxon>
    </lineage>
</organism>
<feature type="disulfide bond" evidence="10">
    <location>
        <begin position="74"/>
        <end position="135"/>
    </location>
</feature>
<feature type="domain" description="SRCR" evidence="14">
    <location>
        <begin position="361"/>
        <end position="461"/>
    </location>
</feature>
<comment type="caution">
    <text evidence="10">Lacks conserved residue(s) required for the propagation of feature annotation.</text>
</comment>
<evidence type="ECO:0000256" key="8">
    <source>
        <dbReference type="ARBA" id="ARBA00023170"/>
    </source>
</evidence>
<evidence type="ECO:0000256" key="1">
    <source>
        <dbReference type="ARBA" id="ARBA00004167"/>
    </source>
</evidence>
<feature type="region of interest" description="Disordered" evidence="11">
    <location>
        <begin position="769"/>
        <end position="812"/>
    </location>
</feature>
<keyword evidence="6 12" id="KW-0472">Membrane</keyword>
<feature type="disulfide bond" evidence="10">
    <location>
        <begin position="399"/>
        <end position="460"/>
    </location>
</feature>
<dbReference type="GO" id="GO:0016020">
    <property type="term" value="C:membrane"/>
    <property type="evidence" value="ECO:0007669"/>
    <property type="project" value="UniProtKB-SubCell"/>
</dbReference>
<feature type="disulfide bond" evidence="10">
    <location>
        <begin position="429"/>
        <end position="439"/>
    </location>
</feature>
<dbReference type="SUPFAM" id="SSF56487">
    <property type="entry name" value="SRCR-like"/>
    <property type="match status" value="6"/>
</dbReference>
<feature type="disulfide bond" evidence="10">
    <location>
        <begin position="218"/>
        <end position="228"/>
    </location>
</feature>
<dbReference type="FunFam" id="3.10.250.10:FF:000007">
    <property type="entry name" value="Soluble scavenger receptor cysteine-rich domain-containing protein SSC5D"/>
    <property type="match status" value="2"/>
</dbReference>
<keyword evidence="9" id="KW-0325">Glycoprotein</keyword>
<feature type="disulfide bond" evidence="10">
    <location>
        <begin position="105"/>
        <end position="115"/>
    </location>
</feature>
<proteinExistence type="predicted"/>
<feature type="disulfide bond" evidence="10">
    <location>
        <begin position="61"/>
        <end position="125"/>
    </location>
</feature>
<evidence type="ECO:0000256" key="12">
    <source>
        <dbReference type="SAM" id="Phobius"/>
    </source>
</evidence>
<comment type="subcellular location">
    <subcellularLocation>
        <location evidence="1">Membrane</location>
        <topology evidence="1">Single-pass membrane protein</topology>
    </subcellularLocation>
</comment>
<evidence type="ECO:0000259" key="14">
    <source>
        <dbReference type="PROSITE" id="PS50287"/>
    </source>
</evidence>
<dbReference type="KEGG" id="spu:115929708"/>
<feature type="domain" description="SRCR" evidence="14">
    <location>
        <begin position="468"/>
        <end position="569"/>
    </location>
</feature>
<dbReference type="Gene3D" id="3.10.250.10">
    <property type="entry name" value="SRCR-like domain"/>
    <property type="match status" value="6"/>
</dbReference>
<dbReference type="RefSeq" id="XP_030855440.1">
    <property type="nucleotide sequence ID" value="XM_030999580.1"/>
</dbReference>
<feature type="disulfide bond" evidence="10">
    <location>
        <begin position="321"/>
        <end position="331"/>
    </location>
</feature>
<keyword evidence="8" id="KW-0675">Receptor</keyword>
<dbReference type="Proteomes" id="UP000007110">
    <property type="component" value="Unassembled WGS sequence"/>
</dbReference>
<reference evidence="16" key="1">
    <citation type="submission" date="2015-02" db="EMBL/GenBank/DDBJ databases">
        <title>Genome sequencing for Strongylocentrotus purpuratus.</title>
        <authorList>
            <person name="Murali S."/>
            <person name="Liu Y."/>
            <person name="Vee V."/>
            <person name="English A."/>
            <person name="Wang M."/>
            <person name="Skinner E."/>
            <person name="Han Y."/>
            <person name="Muzny D.M."/>
            <person name="Worley K.C."/>
            <person name="Gibbs R.A."/>
        </authorList>
    </citation>
    <scope>NUCLEOTIDE SEQUENCE</scope>
</reference>
<dbReference type="FunFam" id="3.10.250.10:FF:000043">
    <property type="entry name" value="Lysyl oxidase homolog 3B"/>
    <property type="match status" value="1"/>
</dbReference>
<feature type="disulfide bond" evidence="10">
    <location>
        <begin position="386"/>
        <end position="450"/>
    </location>
</feature>
<evidence type="ECO:0000256" key="5">
    <source>
        <dbReference type="ARBA" id="ARBA00022989"/>
    </source>
</evidence>
<dbReference type="OMA" id="RICPTEW"/>
<feature type="domain" description="SRCR" evidence="14">
    <location>
        <begin position="36"/>
        <end position="136"/>
    </location>
</feature>
<accession>A0A7M7PS16</accession>
<dbReference type="AlphaFoldDB" id="A0A7M7PS16"/>
<evidence type="ECO:0000256" key="7">
    <source>
        <dbReference type="ARBA" id="ARBA00023157"/>
    </source>
</evidence>
<dbReference type="PROSITE" id="PS50287">
    <property type="entry name" value="SRCR_2"/>
    <property type="match status" value="6"/>
</dbReference>
<evidence type="ECO:0000256" key="6">
    <source>
        <dbReference type="ARBA" id="ARBA00023136"/>
    </source>
</evidence>
<dbReference type="FunFam" id="3.10.250.10:FF:000016">
    <property type="entry name" value="Scavenger receptor cysteine-rich protein type 12"/>
    <property type="match status" value="1"/>
</dbReference>
<evidence type="ECO:0000256" key="2">
    <source>
        <dbReference type="ARBA" id="ARBA00022692"/>
    </source>
</evidence>
<feature type="domain" description="SRCR" evidence="14">
    <location>
        <begin position="254"/>
        <end position="355"/>
    </location>
</feature>
<reference evidence="15" key="2">
    <citation type="submission" date="2021-01" db="UniProtKB">
        <authorList>
            <consortium name="EnsemblMetazoa"/>
        </authorList>
    </citation>
    <scope>IDENTIFICATION</scope>
</reference>
<dbReference type="InterPro" id="IPR036772">
    <property type="entry name" value="SRCR-like_dom_sf"/>
</dbReference>
<dbReference type="OrthoDB" id="410442at2759"/>
<dbReference type="GeneID" id="115929708"/>
<name>A0A7M7PS16_STRPU</name>
<protein>
    <recommendedName>
        <fullName evidence="14">SRCR domain-containing protein</fullName>
    </recommendedName>
</protein>
<dbReference type="PRINTS" id="PR00258">
    <property type="entry name" value="SPERACTRCPTR"/>
</dbReference>
<dbReference type="InterPro" id="IPR001190">
    <property type="entry name" value="SRCR"/>
</dbReference>
<evidence type="ECO:0000256" key="3">
    <source>
        <dbReference type="ARBA" id="ARBA00022729"/>
    </source>
</evidence>
<evidence type="ECO:0000256" key="13">
    <source>
        <dbReference type="SAM" id="SignalP"/>
    </source>
</evidence>
<feature type="chain" id="PRO_5029568369" description="SRCR domain-containing protein" evidence="13">
    <location>
        <begin position="25"/>
        <end position="812"/>
    </location>
</feature>
<dbReference type="PANTHER" id="PTHR19331">
    <property type="entry name" value="SCAVENGER RECEPTOR DOMAIN-CONTAINING"/>
    <property type="match status" value="1"/>
</dbReference>
<evidence type="ECO:0000256" key="11">
    <source>
        <dbReference type="SAM" id="MobiDB-lite"/>
    </source>
</evidence>
<keyword evidence="3 13" id="KW-0732">Signal</keyword>
<sequence>MSAIHILHYSLIVGTCFVSHYAVAQNNTVGQAPWSVRLMGGIYESEGRVEVFYDNQWGSICDSLWSIEDANVVCRQLNYSGADLALVAGQYDEGQGVVLFSNMECNGMESNLSTCKYDLVDVTHCDHSRDAGAVCTSQGSLRLAGGSVPGEGRVEILGESGDWGTICDDGWDKTDAGVACRQLGYPDALEAIVNVGYPNTQPVFGSGSGPILLDGLDCESEKRHLRDCRVTKQWGIHDCTHGEDAGIKCDMGLTRLVDGDFDDEGRVEVYYGGKWGRICSTNWTIDDAHVACRELGFPLGARNTKIFEGGDGPFLLDDMKCQGVETYLADCESLGWANNQNCDANLNYGAGVVCNDPSAVVRLLSGSSSYEGVVQYRNRSELGLICDPDWSDKEADVTCRQLGYQYGRSEKPVSLGPLSGTIYYLDYHCNGTEEQIGDCVYTVKSNDVQCNHDHIAQVFCGPPIDFDLRMVGSDFTEQGRLEVFLKGEWGYVAAGYYSSIDRDTVCRHLGYAGAFYTYTTEFARSSRPILIDDISCGDNDMKITDCYILELSGPNSTQQERDEVSALCFPYESVANHPVRFRDENGVINRNYGVIEIYHDGIWGPICDSFFYEHEILCSQLGHTDLTMGGTLSNYDGKYTSNGPMWFRLSYCPQYSGSWYDFDRDKIYECRHGPWGKPDPDYCSRDNVATARCVYVDQTDDSRDDYYPDEDVSRQPGLGGWEVFLVAIAVVVPMCLIIGCCYRSRRSQTIIATGTPPATYTSATNATHIDGVSSESTDPSPPYVPPSPAPVESPPTYDSVTAPMTQTDHTNA</sequence>
<dbReference type="Pfam" id="PF00530">
    <property type="entry name" value="SRCR"/>
    <property type="match status" value="5"/>
</dbReference>
<feature type="domain" description="SRCR" evidence="14">
    <location>
        <begin position="579"/>
        <end position="694"/>
    </location>
</feature>
<dbReference type="PROSITE" id="PS00420">
    <property type="entry name" value="SRCR_1"/>
    <property type="match status" value="1"/>
</dbReference>
<keyword evidence="5 12" id="KW-1133">Transmembrane helix</keyword>
<feature type="disulfide bond" evidence="10">
    <location>
        <begin position="536"/>
        <end position="546"/>
    </location>
</feature>
<keyword evidence="4" id="KW-0677">Repeat</keyword>
<evidence type="ECO:0000256" key="10">
    <source>
        <dbReference type="PROSITE-ProRule" id="PRU00196"/>
    </source>
</evidence>
<feature type="domain" description="SRCR" evidence="14">
    <location>
        <begin position="141"/>
        <end position="250"/>
    </location>
</feature>
<keyword evidence="7 10" id="KW-1015">Disulfide bond</keyword>
<evidence type="ECO:0000313" key="16">
    <source>
        <dbReference type="Proteomes" id="UP000007110"/>
    </source>
</evidence>
<feature type="transmembrane region" description="Helical" evidence="12">
    <location>
        <begin position="723"/>
        <end position="742"/>
    </location>
</feature>
<dbReference type="EnsemblMetazoa" id="XM_030999580">
    <property type="protein sequence ID" value="XP_030855440"/>
    <property type="gene ID" value="LOC115929708"/>
</dbReference>
<evidence type="ECO:0000313" key="15">
    <source>
        <dbReference type="EnsemblMetazoa" id="XP_030855440"/>
    </source>
</evidence>
<evidence type="ECO:0000256" key="4">
    <source>
        <dbReference type="ARBA" id="ARBA00022737"/>
    </source>
</evidence>
<keyword evidence="16" id="KW-1185">Reference proteome</keyword>
<feature type="compositionally biased region" description="Pro residues" evidence="11">
    <location>
        <begin position="779"/>
        <end position="793"/>
    </location>
</feature>
<dbReference type="PANTHER" id="PTHR19331:SF465">
    <property type="entry name" value="EGG PEPTIDE SPERACT RECEPTOR"/>
    <property type="match status" value="1"/>
</dbReference>
<keyword evidence="2 12" id="KW-0812">Transmembrane</keyword>
<feature type="signal peptide" evidence="13">
    <location>
        <begin position="1"/>
        <end position="24"/>
    </location>
</feature>